<protein>
    <submittedName>
        <fullName evidence="1">Uncharacterized protein</fullName>
    </submittedName>
</protein>
<evidence type="ECO:0000313" key="2">
    <source>
        <dbReference type="Proteomes" id="UP000296049"/>
    </source>
</evidence>
<dbReference type="Proteomes" id="UP000296049">
    <property type="component" value="Unassembled WGS sequence"/>
</dbReference>
<name>R0KQL7_ANAPL</name>
<reference evidence="2" key="1">
    <citation type="journal article" date="2013" name="Nat. Genet.">
        <title>The duck genome and transcriptome provide insight into an avian influenza virus reservoir species.</title>
        <authorList>
            <person name="Huang Y."/>
            <person name="Li Y."/>
            <person name="Burt D.W."/>
            <person name="Chen H."/>
            <person name="Zhang Y."/>
            <person name="Qian W."/>
            <person name="Kim H."/>
            <person name="Gan S."/>
            <person name="Zhao Y."/>
            <person name="Li J."/>
            <person name="Yi K."/>
            <person name="Feng H."/>
            <person name="Zhu P."/>
            <person name="Li B."/>
            <person name="Liu Q."/>
            <person name="Fairley S."/>
            <person name="Magor K.E."/>
            <person name="Du Z."/>
            <person name="Hu X."/>
            <person name="Goodman L."/>
            <person name="Tafer H."/>
            <person name="Vignal A."/>
            <person name="Lee T."/>
            <person name="Kim K.W."/>
            <person name="Sheng Z."/>
            <person name="An Y."/>
            <person name="Searle S."/>
            <person name="Herrero J."/>
            <person name="Groenen M.A."/>
            <person name="Crooijmans R.P."/>
            <person name="Faraut T."/>
            <person name="Cai Q."/>
            <person name="Webster R.G."/>
            <person name="Aldridge J.R."/>
            <person name="Warren W.C."/>
            <person name="Bartschat S."/>
            <person name="Kehr S."/>
            <person name="Marz M."/>
            <person name="Stadler P.F."/>
            <person name="Smith J."/>
            <person name="Kraus R.H."/>
            <person name="Zhao Y."/>
            <person name="Ren L."/>
            <person name="Fei J."/>
            <person name="Morisson M."/>
            <person name="Kaiser P."/>
            <person name="Griffin D.K."/>
            <person name="Rao M."/>
            <person name="Pitel F."/>
            <person name="Wang J."/>
            <person name="Li N."/>
        </authorList>
    </citation>
    <scope>NUCLEOTIDE SEQUENCE [LARGE SCALE GENOMIC DNA]</scope>
</reference>
<organism evidence="1 2">
    <name type="scientific">Anas platyrhynchos</name>
    <name type="common">Mallard</name>
    <name type="synonym">Anas boschas</name>
    <dbReference type="NCBI Taxonomy" id="8839"/>
    <lineage>
        <taxon>Eukaryota</taxon>
        <taxon>Metazoa</taxon>
        <taxon>Chordata</taxon>
        <taxon>Craniata</taxon>
        <taxon>Vertebrata</taxon>
        <taxon>Euteleostomi</taxon>
        <taxon>Archelosauria</taxon>
        <taxon>Archosauria</taxon>
        <taxon>Dinosauria</taxon>
        <taxon>Saurischia</taxon>
        <taxon>Theropoda</taxon>
        <taxon>Coelurosauria</taxon>
        <taxon>Aves</taxon>
        <taxon>Neognathae</taxon>
        <taxon>Galloanserae</taxon>
        <taxon>Anseriformes</taxon>
        <taxon>Anatidae</taxon>
        <taxon>Anatinae</taxon>
        <taxon>Anas</taxon>
    </lineage>
</organism>
<dbReference type="AlphaFoldDB" id="R0KQL7"/>
<dbReference type="EMBL" id="KB744255">
    <property type="protein sequence ID" value="EOA95548.1"/>
    <property type="molecule type" value="Genomic_DNA"/>
</dbReference>
<keyword evidence="2" id="KW-1185">Reference proteome</keyword>
<accession>R0KQL7</accession>
<evidence type="ECO:0000313" key="1">
    <source>
        <dbReference type="EMBL" id="EOA95548.1"/>
    </source>
</evidence>
<gene>
    <name evidence="1" type="ORF">Anapl_14534</name>
</gene>
<sequence>MNWLAWIKPGPVERIQITFEDAGSGLLRLQAKMTGLDGIKGEQVGCLDPRRSLVRWLADGQQRWLAILRLCPVWGGTTHAEVTVSSQFGPTLAAGQTAWIVNRECGKFSKTLVLLYPLPALQSAVQIISKSKTGFPYEMSQLLTLNFP</sequence>
<proteinExistence type="predicted"/>